<gene>
    <name evidence="8" type="ORF">BW247_04030</name>
</gene>
<dbReference type="CDD" id="cd06171">
    <property type="entry name" value="Sigma70_r4"/>
    <property type="match status" value="1"/>
</dbReference>
<dbReference type="InterPro" id="IPR007627">
    <property type="entry name" value="RNA_pol_sigma70_r2"/>
</dbReference>
<dbReference type="EMBL" id="CP019434">
    <property type="protein sequence ID" value="APZ42361.1"/>
    <property type="molecule type" value="Genomic_DNA"/>
</dbReference>
<dbReference type="GO" id="GO:0003677">
    <property type="term" value="F:DNA binding"/>
    <property type="evidence" value="ECO:0007669"/>
    <property type="project" value="InterPro"/>
</dbReference>
<dbReference type="SUPFAM" id="SSF88659">
    <property type="entry name" value="Sigma3 and sigma4 domains of RNA polymerase sigma factors"/>
    <property type="match status" value="1"/>
</dbReference>
<organism evidence="8 9">
    <name type="scientific">Acidihalobacter ferrooxydans</name>
    <dbReference type="NCBI Taxonomy" id="1765967"/>
    <lineage>
        <taxon>Bacteria</taxon>
        <taxon>Pseudomonadati</taxon>
        <taxon>Pseudomonadota</taxon>
        <taxon>Gammaproteobacteria</taxon>
        <taxon>Chromatiales</taxon>
        <taxon>Ectothiorhodospiraceae</taxon>
        <taxon>Acidihalobacter</taxon>
    </lineage>
</organism>
<dbReference type="PANTHER" id="PTHR43133:SF62">
    <property type="entry name" value="RNA POLYMERASE SIGMA FACTOR SIGZ"/>
    <property type="match status" value="1"/>
</dbReference>
<proteinExistence type="inferred from homology"/>
<keyword evidence="2" id="KW-0805">Transcription regulation</keyword>
<dbReference type="Gene3D" id="1.10.1740.10">
    <property type="match status" value="1"/>
</dbReference>
<dbReference type="Proteomes" id="UP000243807">
    <property type="component" value="Chromosome"/>
</dbReference>
<keyword evidence="4" id="KW-0804">Transcription</keyword>
<evidence type="ECO:0000256" key="4">
    <source>
        <dbReference type="ARBA" id="ARBA00023163"/>
    </source>
</evidence>
<dbReference type="PANTHER" id="PTHR43133">
    <property type="entry name" value="RNA POLYMERASE ECF-TYPE SIGMA FACTO"/>
    <property type="match status" value="1"/>
</dbReference>
<comment type="similarity">
    <text evidence="1">Belongs to the sigma-70 factor family. ECF subfamily.</text>
</comment>
<evidence type="ECO:0000256" key="2">
    <source>
        <dbReference type="ARBA" id="ARBA00023015"/>
    </source>
</evidence>
<dbReference type="Pfam" id="PF04542">
    <property type="entry name" value="Sigma70_r2"/>
    <property type="match status" value="1"/>
</dbReference>
<dbReference type="InterPro" id="IPR013249">
    <property type="entry name" value="RNA_pol_sigma70_r4_t2"/>
</dbReference>
<dbReference type="GO" id="GO:0016987">
    <property type="term" value="F:sigma factor activity"/>
    <property type="evidence" value="ECO:0007669"/>
    <property type="project" value="UniProtKB-KW"/>
</dbReference>
<dbReference type="InterPro" id="IPR014284">
    <property type="entry name" value="RNA_pol_sigma-70_dom"/>
</dbReference>
<dbReference type="GO" id="GO:0006352">
    <property type="term" value="P:DNA-templated transcription initiation"/>
    <property type="evidence" value="ECO:0007669"/>
    <property type="project" value="InterPro"/>
</dbReference>
<evidence type="ECO:0000256" key="3">
    <source>
        <dbReference type="ARBA" id="ARBA00023082"/>
    </source>
</evidence>
<sequence length="201" mass="22705">MDAGQDTVAEAGVAARNAALADLLARVALRDRKAFETLYRETARHLLGVVLRIVDERAAAEDVLQELFVEVWSKADRYRVDLAAPMTWLRMLAQRRAIDHRRRRTAAGAHRVDDDTDPDSLQGMSGSPESLSEDGLWNRHLNECLEELPEAQREVVVLIYVHGWTQQELVERQGSPLGTVKSWARRGLQALRACVERISDR</sequence>
<dbReference type="Gene3D" id="1.10.10.10">
    <property type="entry name" value="Winged helix-like DNA-binding domain superfamily/Winged helix DNA-binding domain"/>
    <property type="match status" value="1"/>
</dbReference>
<feature type="domain" description="RNA polymerase sigma-70 region 2" evidence="6">
    <location>
        <begin position="38"/>
        <end position="105"/>
    </location>
</feature>
<dbReference type="InterPro" id="IPR039425">
    <property type="entry name" value="RNA_pol_sigma-70-like"/>
</dbReference>
<keyword evidence="9" id="KW-1185">Reference proteome</keyword>
<dbReference type="InterPro" id="IPR013324">
    <property type="entry name" value="RNA_pol_sigma_r3/r4-like"/>
</dbReference>
<accession>A0A1P8UEW2</accession>
<feature type="region of interest" description="Disordered" evidence="5">
    <location>
        <begin position="104"/>
        <end position="133"/>
    </location>
</feature>
<dbReference type="AlphaFoldDB" id="A0A1P8UEW2"/>
<evidence type="ECO:0000313" key="9">
    <source>
        <dbReference type="Proteomes" id="UP000243807"/>
    </source>
</evidence>
<reference evidence="8 9" key="1">
    <citation type="submission" date="2017-01" db="EMBL/GenBank/DDBJ databases">
        <title>Draft sequence of Acidihalobacter ferrooxidans strain DSM 14175 (strain V8).</title>
        <authorList>
            <person name="Khaleque H.N."/>
            <person name="Ramsay J.P."/>
            <person name="Murphy R.J.T."/>
            <person name="Kaksonen A.H."/>
            <person name="Boxall N.J."/>
            <person name="Watkin E.L.J."/>
        </authorList>
    </citation>
    <scope>NUCLEOTIDE SEQUENCE [LARGE SCALE GENOMIC DNA]</scope>
    <source>
        <strain evidence="8 9">V8</strain>
    </source>
</reference>
<dbReference type="OrthoDB" id="9784272at2"/>
<dbReference type="STRING" id="1765967.BW247_04030"/>
<evidence type="ECO:0000256" key="1">
    <source>
        <dbReference type="ARBA" id="ARBA00010641"/>
    </source>
</evidence>
<keyword evidence="3" id="KW-0731">Sigma factor</keyword>
<dbReference type="Pfam" id="PF08281">
    <property type="entry name" value="Sigma70_r4_2"/>
    <property type="match status" value="1"/>
</dbReference>
<dbReference type="SUPFAM" id="SSF88946">
    <property type="entry name" value="Sigma2 domain of RNA polymerase sigma factors"/>
    <property type="match status" value="1"/>
</dbReference>
<dbReference type="NCBIfam" id="TIGR02937">
    <property type="entry name" value="sigma70-ECF"/>
    <property type="match status" value="1"/>
</dbReference>
<dbReference type="InterPro" id="IPR036388">
    <property type="entry name" value="WH-like_DNA-bd_sf"/>
</dbReference>
<dbReference type="InterPro" id="IPR013325">
    <property type="entry name" value="RNA_pol_sigma_r2"/>
</dbReference>
<evidence type="ECO:0000259" key="6">
    <source>
        <dbReference type="Pfam" id="PF04542"/>
    </source>
</evidence>
<evidence type="ECO:0000259" key="7">
    <source>
        <dbReference type="Pfam" id="PF08281"/>
    </source>
</evidence>
<protein>
    <recommendedName>
        <fullName evidence="10">RNA polymerase subunit sigma-24</fullName>
    </recommendedName>
</protein>
<dbReference type="RefSeq" id="WP_076835918.1">
    <property type="nucleotide sequence ID" value="NZ_CP019434.1"/>
</dbReference>
<dbReference type="KEGG" id="afy:BW247_04030"/>
<evidence type="ECO:0000256" key="5">
    <source>
        <dbReference type="SAM" id="MobiDB-lite"/>
    </source>
</evidence>
<evidence type="ECO:0008006" key="10">
    <source>
        <dbReference type="Google" id="ProtNLM"/>
    </source>
</evidence>
<evidence type="ECO:0000313" key="8">
    <source>
        <dbReference type="EMBL" id="APZ42361.1"/>
    </source>
</evidence>
<name>A0A1P8UEW2_9GAMM</name>
<feature type="domain" description="RNA polymerase sigma factor 70 region 4 type 2" evidence="7">
    <location>
        <begin position="141"/>
        <end position="191"/>
    </location>
</feature>